<dbReference type="Gene3D" id="3.30.870.10">
    <property type="entry name" value="Endonuclease Chain A"/>
    <property type="match status" value="1"/>
</dbReference>
<dbReference type="RefSeq" id="XP_015517996.2">
    <property type="nucleotide sequence ID" value="XM_015662510.2"/>
</dbReference>
<dbReference type="RefSeq" id="XP_046586609.1">
    <property type="nucleotide sequence ID" value="XM_046730653.1"/>
</dbReference>
<evidence type="ECO:0000313" key="8">
    <source>
        <dbReference type="Proteomes" id="UP000829291"/>
    </source>
</evidence>
<proteinExistence type="inferred from homology"/>
<dbReference type="InterPro" id="IPR025202">
    <property type="entry name" value="PLD-like_dom"/>
</dbReference>
<dbReference type="Pfam" id="PF13091">
    <property type="entry name" value="PLDc_2"/>
    <property type="match status" value="1"/>
</dbReference>
<evidence type="ECO:0000256" key="6">
    <source>
        <dbReference type="ARBA" id="ARBA00043167"/>
    </source>
</evidence>
<evidence type="ECO:0000256" key="2">
    <source>
        <dbReference type="ARBA" id="ARBA00022963"/>
    </source>
</evidence>
<dbReference type="PROSITE" id="PS50035">
    <property type="entry name" value="PLD"/>
    <property type="match status" value="1"/>
</dbReference>
<dbReference type="GO" id="GO:0016042">
    <property type="term" value="P:lipid catabolic process"/>
    <property type="evidence" value="ECO:0007669"/>
    <property type="project" value="UniProtKB-KW"/>
</dbReference>
<dbReference type="PANTHER" id="PTHR43856">
    <property type="entry name" value="CARDIOLIPIN HYDROLASE"/>
    <property type="match status" value="1"/>
</dbReference>
<dbReference type="GO" id="GO:0005739">
    <property type="term" value="C:mitochondrion"/>
    <property type="evidence" value="ECO:0007669"/>
    <property type="project" value="TreeGrafter"/>
</dbReference>
<protein>
    <recommendedName>
        <fullName evidence="5">Mitochondrial cardiolipin hydrolase</fullName>
    </recommendedName>
    <alternativeName>
        <fullName evidence="6">Mitochondrial phospholipase</fullName>
    </alternativeName>
</protein>
<dbReference type="GO" id="GO:0034587">
    <property type="term" value="P:piRNA processing"/>
    <property type="evidence" value="ECO:0007669"/>
    <property type="project" value="TreeGrafter"/>
</dbReference>
<dbReference type="RefSeq" id="XP_046586610.1">
    <property type="nucleotide sequence ID" value="XM_046730654.1"/>
</dbReference>
<dbReference type="InterPro" id="IPR001736">
    <property type="entry name" value="PLipase_D/transphosphatidylase"/>
</dbReference>
<dbReference type="Proteomes" id="UP000829291">
    <property type="component" value="Chromosome 2"/>
</dbReference>
<keyword evidence="8" id="KW-1185">Reference proteome</keyword>
<dbReference type="SUPFAM" id="SSF56024">
    <property type="entry name" value="Phospholipase D/nuclease"/>
    <property type="match status" value="1"/>
</dbReference>
<reference evidence="9 10" key="1">
    <citation type="submission" date="2025-05" db="UniProtKB">
        <authorList>
            <consortium name="RefSeq"/>
        </authorList>
    </citation>
    <scope>IDENTIFICATION</scope>
    <source>
        <tissue evidence="9 10">Thorax and Abdomen</tissue>
    </source>
</reference>
<dbReference type="InterPro" id="IPR051406">
    <property type="entry name" value="PLD_domain"/>
</dbReference>
<evidence type="ECO:0000256" key="5">
    <source>
        <dbReference type="ARBA" id="ARBA00040549"/>
    </source>
</evidence>
<dbReference type="SMART" id="SM00155">
    <property type="entry name" value="PLDc"/>
    <property type="match status" value="1"/>
</dbReference>
<dbReference type="RefSeq" id="XP_046586611.1">
    <property type="nucleotide sequence ID" value="XM_046730655.1"/>
</dbReference>
<evidence type="ECO:0000313" key="11">
    <source>
        <dbReference type="RefSeq" id="XP_046586609.1"/>
    </source>
</evidence>
<dbReference type="AlphaFoldDB" id="A0A6J0BUQ7"/>
<organism evidence="8 10">
    <name type="scientific">Neodiprion lecontei</name>
    <name type="common">Redheaded pine sawfly</name>
    <dbReference type="NCBI Taxonomy" id="441921"/>
    <lineage>
        <taxon>Eukaryota</taxon>
        <taxon>Metazoa</taxon>
        <taxon>Ecdysozoa</taxon>
        <taxon>Arthropoda</taxon>
        <taxon>Hexapoda</taxon>
        <taxon>Insecta</taxon>
        <taxon>Pterygota</taxon>
        <taxon>Neoptera</taxon>
        <taxon>Endopterygota</taxon>
        <taxon>Hymenoptera</taxon>
        <taxon>Tenthredinoidea</taxon>
        <taxon>Diprionidae</taxon>
        <taxon>Diprioninae</taxon>
        <taxon>Neodiprion</taxon>
    </lineage>
</organism>
<dbReference type="CDD" id="cd09171">
    <property type="entry name" value="PLDc_vPLD6_like"/>
    <property type="match status" value="1"/>
</dbReference>
<dbReference type="GeneID" id="107222956"/>
<evidence type="ECO:0000259" key="7">
    <source>
        <dbReference type="PROSITE" id="PS50035"/>
    </source>
</evidence>
<keyword evidence="1 9" id="KW-0378">Hydrolase</keyword>
<dbReference type="KEGG" id="nlo:107222956"/>
<sequence length="213" mass="24562">MMKNMWIFGRSNKVVIVVFTGVLATELLWQLYKRTRSKISSKSINEVLFFSEESSNCRMHAVSRTPCDRSNCSVTQLRKLCAYLESAQQNLDVCMYLFSCEDLAAAIAKVFCRGVVVRIIVDGGMAENSACERRIRDFRERGIRVRMKKSEYLMHHKFAIIDRKLILTGSTNWTMQAMHGNWDNVIVSNQLALVKPFIAEFDRMWILLTTGED</sequence>
<evidence type="ECO:0000313" key="13">
    <source>
        <dbReference type="RefSeq" id="XP_046586611.1"/>
    </source>
</evidence>
<gene>
    <name evidence="9 10 11 12 13" type="primary">LOC107222956</name>
</gene>
<dbReference type="OrthoDB" id="5205528at2759"/>
<evidence type="ECO:0000313" key="12">
    <source>
        <dbReference type="RefSeq" id="XP_046586610.1"/>
    </source>
</evidence>
<evidence type="ECO:0000256" key="4">
    <source>
        <dbReference type="ARBA" id="ARBA00038012"/>
    </source>
</evidence>
<dbReference type="PANTHER" id="PTHR43856:SF1">
    <property type="entry name" value="MITOCHONDRIAL CARDIOLIPIN HYDROLASE"/>
    <property type="match status" value="1"/>
</dbReference>
<feature type="domain" description="PLD phosphodiesterase" evidence="7">
    <location>
        <begin position="150"/>
        <end position="177"/>
    </location>
</feature>
<comment type="similarity">
    <text evidence="4">Belongs to the phospholipase D family. MitoPLD/Zucchini subfamily.</text>
</comment>
<evidence type="ECO:0000256" key="1">
    <source>
        <dbReference type="ARBA" id="ARBA00022801"/>
    </source>
</evidence>
<dbReference type="RefSeq" id="XP_015517997.2">
    <property type="nucleotide sequence ID" value="XM_015662511.2"/>
</dbReference>
<keyword evidence="2" id="KW-0442">Lipid degradation</keyword>
<name>A0A6J0BUQ7_NEOLC</name>
<evidence type="ECO:0000313" key="9">
    <source>
        <dbReference type="RefSeq" id="XP_015517996.2"/>
    </source>
</evidence>
<keyword evidence="3" id="KW-0443">Lipid metabolism</keyword>
<evidence type="ECO:0000313" key="10">
    <source>
        <dbReference type="RefSeq" id="XP_015517997.2"/>
    </source>
</evidence>
<evidence type="ECO:0000256" key="3">
    <source>
        <dbReference type="ARBA" id="ARBA00023098"/>
    </source>
</evidence>
<dbReference type="GO" id="GO:0016891">
    <property type="term" value="F:RNA endonuclease activity producing 5'-phosphomonoesters, hydrolytic mechanism"/>
    <property type="evidence" value="ECO:0007669"/>
    <property type="project" value="TreeGrafter"/>
</dbReference>
<accession>A0A6J0BUQ7</accession>